<accession>A0A024UK61</accession>
<sequence length="247" mass="27604">MFSEHLRPPSTHYDDSFRDSQQQCQMHPSRDRTVAVFDWDDTLCPSTWLHSQGLLPSYRGHSVALSAVDRQVLAALEVRICALLTKALTYGPVFVVTAAETGWVEIACSLYMPAVHDLLNMSDEIHIVSARSWFERTFGGGGDARRWKLETLGMIASKCFGNRRGWGNHSLISVGDSLAERDACHAAVHVIPETALLAKTLKFIEHPDVGDVLKQVDLAFLSFDNMCAYDDHLDLRISPDHLHSTPF</sequence>
<gene>
    <name evidence="1" type="ORF">H310_02875</name>
</gene>
<dbReference type="GeneID" id="20079925"/>
<dbReference type="PANTHER" id="PTHR38899">
    <property type="entry name" value="DOMAIN OOKINETE PROTEIN, PUTATIVE-RELATED"/>
    <property type="match status" value="1"/>
</dbReference>
<evidence type="ECO:0008006" key="2">
    <source>
        <dbReference type="Google" id="ProtNLM"/>
    </source>
</evidence>
<dbReference type="eggNOG" id="ENOG502QVJK">
    <property type="taxonomic scope" value="Eukaryota"/>
</dbReference>
<name>A0A024UK61_9STRA</name>
<dbReference type="RefSeq" id="XP_008864769.1">
    <property type="nucleotide sequence ID" value="XM_008866547.1"/>
</dbReference>
<proteinExistence type="predicted"/>
<dbReference type="EMBL" id="KI913955">
    <property type="protein sequence ID" value="ETW06694.1"/>
    <property type="molecule type" value="Genomic_DNA"/>
</dbReference>
<organism evidence="1">
    <name type="scientific">Aphanomyces invadans</name>
    <dbReference type="NCBI Taxonomy" id="157072"/>
    <lineage>
        <taxon>Eukaryota</taxon>
        <taxon>Sar</taxon>
        <taxon>Stramenopiles</taxon>
        <taxon>Oomycota</taxon>
        <taxon>Saprolegniomycetes</taxon>
        <taxon>Saprolegniales</taxon>
        <taxon>Verrucalvaceae</taxon>
        <taxon>Aphanomyces</taxon>
    </lineage>
</organism>
<dbReference type="PANTHER" id="PTHR38899:SF1">
    <property type="entry name" value="PROTEIN KINASE"/>
    <property type="match status" value="1"/>
</dbReference>
<reference evidence="1" key="1">
    <citation type="submission" date="2013-12" db="EMBL/GenBank/DDBJ databases">
        <title>The Genome Sequence of Aphanomyces invadans NJM9701.</title>
        <authorList>
            <consortium name="The Broad Institute Genomics Platform"/>
            <person name="Russ C."/>
            <person name="Tyler B."/>
            <person name="van West P."/>
            <person name="Dieguez-Uribeondo J."/>
            <person name="Young S.K."/>
            <person name="Zeng Q."/>
            <person name="Gargeya S."/>
            <person name="Fitzgerald M."/>
            <person name="Abouelleil A."/>
            <person name="Alvarado L."/>
            <person name="Chapman S.B."/>
            <person name="Gainer-Dewar J."/>
            <person name="Goldberg J."/>
            <person name="Griggs A."/>
            <person name="Gujja S."/>
            <person name="Hansen M."/>
            <person name="Howarth C."/>
            <person name="Imamovic A."/>
            <person name="Ireland A."/>
            <person name="Larimer J."/>
            <person name="McCowan C."/>
            <person name="Murphy C."/>
            <person name="Pearson M."/>
            <person name="Poon T.W."/>
            <person name="Priest M."/>
            <person name="Roberts A."/>
            <person name="Saif S."/>
            <person name="Shea T."/>
            <person name="Sykes S."/>
            <person name="Wortman J."/>
            <person name="Nusbaum C."/>
            <person name="Birren B."/>
        </authorList>
    </citation>
    <scope>NUCLEOTIDE SEQUENCE [LARGE SCALE GENOMIC DNA]</scope>
    <source>
        <strain evidence="1">NJM9701</strain>
    </source>
</reference>
<protein>
    <recommendedName>
        <fullName evidence="2">Protein kinase</fullName>
    </recommendedName>
</protein>
<dbReference type="OrthoDB" id="166018at2759"/>
<evidence type="ECO:0000313" key="1">
    <source>
        <dbReference type="EMBL" id="ETW06694.1"/>
    </source>
</evidence>
<dbReference type="VEuPathDB" id="FungiDB:H310_02875"/>
<dbReference type="AlphaFoldDB" id="A0A024UK61"/>